<dbReference type="OMA" id="IIHPRAN"/>
<accession>A0A913ZFK4</accession>
<dbReference type="InterPro" id="IPR053819">
    <property type="entry name" value="TEADIR3_omega_loop"/>
</dbReference>
<evidence type="ECO:0000256" key="1">
    <source>
        <dbReference type="ARBA" id="ARBA00004123"/>
    </source>
</evidence>
<feature type="region of interest" description="Disordered" evidence="9">
    <location>
        <begin position="347"/>
        <end position="440"/>
    </location>
</feature>
<keyword evidence="3" id="KW-0963">Cytoplasm</keyword>
<dbReference type="FunFam" id="2.20.70.10:FF:000019">
    <property type="entry name" value="Putative transcriptional coactivator YAP1"/>
    <property type="match status" value="1"/>
</dbReference>
<dbReference type="GO" id="GO:0003713">
    <property type="term" value="F:transcription coactivator activity"/>
    <property type="evidence" value="ECO:0007669"/>
    <property type="project" value="TreeGrafter"/>
</dbReference>
<dbReference type="GO" id="GO:0045944">
    <property type="term" value="P:positive regulation of transcription by RNA polymerase II"/>
    <property type="evidence" value="ECO:0007669"/>
    <property type="project" value="TreeGrafter"/>
</dbReference>
<dbReference type="SMART" id="SM00456">
    <property type="entry name" value="WW"/>
    <property type="match status" value="2"/>
</dbReference>
<proteinExistence type="inferred from homology"/>
<dbReference type="PANTHER" id="PTHR17616:SF8">
    <property type="entry name" value="TRANSCRIPTIONAL COACTIVATOR YORKIE"/>
    <property type="match status" value="1"/>
</dbReference>
<feature type="domain" description="WW" evidence="10">
    <location>
        <begin position="232"/>
        <end position="265"/>
    </location>
</feature>
<feature type="region of interest" description="Disordered" evidence="9">
    <location>
        <begin position="277"/>
        <end position="324"/>
    </location>
</feature>
<evidence type="ECO:0000259" key="10">
    <source>
        <dbReference type="PROSITE" id="PS50020"/>
    </source>
</evidence>
<sequence length="534" mass="58636">METQSQQNQPRQVLHVRSDSDAELEDLFKSVMNPQKPAQGSSIPMRMRNLPSSFFKEPNHVPGHSRESSADSTNYGSTNGSNVSGSGQSLAAPGLTIAHSRAHSSPAALQEMHAVGAQSLQHQHLRQQSYDITDENTPLPPGWEMASTSTGQRYYLDNKGRFLLSTQKPDNNHNRHSTTWQDPRKTLSTSQLNKVNSVAPNPPPPMPPQINAMTPPATTSSQQPLPAMQDLGPLPSNWEQATTPEGEVYFINHLERTTTWLDPRIAMRAPGTVQAAAAALQQNTQQTAQQPAQQTMAMSPTPAQQAGKLPGPDISQQQRQQQVRLQRLQMERECLQRRQAEILQQMAASGKNRSLPRNFWPQEGSTQMKGGQGGVPKEMQLRRDLDPVTVSNGNDGNTVSTTGLDPFLSSSNTSNFHSREESGDSGCGMSNYSHPRTPDDLLSNVEDMEAIEGERKTPIPAPLTPRQHMDFLDSMPGTNIDMGPMEGTGDNSNQGNMDSDELVPSLHEALNTDILNDVEAVLSPNRIDNFLTWL</sequence>
<feature type="compositionally biased region" description="Polar residues" evidence="9">
    <location>
        <begin position="1"/>
        <end position="11"/>
    </location>
</feature>
<dbReference type="Proteomes" id="UP000887568">
    <property type="component" value="Unplaced"/>
</dbReference>
<evidence type="ECO:0000256" key="2">
    <source>
        <dbReference type="ARBA" id="ARBA00004496"/>
    </source>
</evidence>
<dbReference type="RefSeq" id="XP_038049826.1">
    <property type="nucleotide sequence ID" value="XM_038193898.1"/>
</dbReference>
<evidence type="ECO:0000313" key="11">
    <source>
        <dbReference type="EnsemblMetazoa" id="XP_038049826.1"/>
    </source>
</evidence>
<dbReference type="OrthoDB" id="2020426at2759"/>
<comment type="subcellular location">
    <subcellularLocation>
        <location evidence="2">Cytoplasm</location>
    </subcellularLocation>
    <subcellularLocation>
        <location evidence="1">Nucleus</location>
    </subcellularLocation>
</comment>
<organism evidence="11 12">
    <name type="scientific">Patiria miniata</name>
    <name type="common">Bat star</name>
    <name type="synonym">Asterina miniata</name>
    <dbReference type="NCBI Taxonomy" id="46514"/>
    <lineage>
        <taxon>Eukaryota</taxon>
        <taxon>Metazoa</taxon>
        <taxon>Echinodermata</taxon>
        <taxon>Eleutherozoa</taxon>
        <taxon>Asterozoa</taxon>
        <taxon>Asteroidea</taxon>
        <taxon>Valvatacea</taxon>
        <taxon>Valvatida</taxon>
        <taxon>Asterinidae</taxon>
        <taxon>Patiria</taxon>
    </lineage>
</organism>
<feature type="region of interest" description="Disordered" evidence="9">
    <location>
        <begin position="1"/>
        <end position="91"/>
    </location>
</feature>
<feature type="region of interest" description="Disordered" evidence="9">
    <location>
        <begin position="166"/>
        <end position="223"/>
    </location>
</feature>
<evidence type="ECO:0000256" key="9">
    <source>
        <dbReference type="SAM" id="MobiDB-lite"/>
    </source>
</evidence>
<dbReference type="PROSITE" id="PS01159">
    <property type="entry name" value="WW_DOMAIN_1"/>
    <property type="match status" value="1"/>
</dbReference>
<dbReference type="GO" id="GO:0005634">
    <property type="term" value="C:nucleus"/>
    <property type="evidence" value="ECO:0007669"/>
    <property type="project" value="UniProtKB-SubCell"/>
</dbReference>
<dbReference type="InterPro" id="IPR051583">
    <property type="entry name" value="YAP1"/>
</dbReference>
<dbReference type="EnsemblMetazoa" id="XM_038193898.1">
    <property type="protein sequence ID" value="XP_038049826.1"/>
    <property type="gene ID" value="LOC119723328"/>
</dbReference>
<dbReference type="Pfam" id="PF00397">
    <property type="entry name" value="WW"/>
    <property type="match status" value="1"/>
</dbReference>
<comment type="similarity">
    <text evidence="8">Belongs to the YAP1 family.</text>
</comment>
<name>A0A913ZFK4_PATMI</name>
<dbReference type="CDD" id="cd00201">
    <property type="entry name" value="WW"/>
    <property type="match status" value="2"/>
</dbReference>
<feature type="compositionally biased region" description="Polar residues" evidence="9">
    <location>
        <begin position="177"/>
        <end position="198"/>
    </location>
</feature>
<evidence type="ECO:0000256" key="4">
    <source>
        <dbReference type="ARBA" id="ARBA00023015"/>
    </source>
</evidence>
<keyword evidence="7" id="KW-0539">Nucleus</keyword>
<dbReference type="InterPro" id="IPR001202">
    <property type="entry name" value="WW_dom"/>
</dbReference>
<keyword evidence="12" id="KW-1185">Reference proteome</keyword>
<dbReference type="InterPro" id="IPR036020">
    <property type="entry name" value="WW_dom_sf"/>
</dbReference>
<dbReference type="GO" id="GO:0005737">
    <property type="term" value="C:cytoplasm"/>
    <property type="evidence" value="ECO:0007669"/>
    <property type="project" value="UniProtKB-SubCell"/>
</dbReference>
<dbReference type="Pfam" id="PF15238">
    <property type="entry name" value="TEADIR3"/>
    <property type="match status" value="1"/>
</dbReference>
<evidence type="ECO:0000256" key="5">
    <source>
        <dbReference type="ARBA" id="ARBA00023159"/>
    </source>
</evidence>
<feature type="compositionally biased region" description="Low complexity" evidence="9">
    <location>
        <begin position="72"/>
        <end position="89"/>
    </location>
</feature>
<dbReference type="Gene3D" id="6.20.430.10">
    <property type="match status" value="1"/>
</dbReference>
<dbReference type="Gene3D" id="2.20.70.10">
    <property type="match status" value="2"/>
</dbReference>
<evidence type="ECO:0000256" key="8">
    <source>
        <dbReference type="ARBA" id="ARBA00038057"/>
    </source>
</evidence>
<evidence type="ECO:0000256" key="3">
    <source>
        <dbReference type="ARBA" id="ARBA00022490"/>
    </source>
</evidence>
<protein>
    <recommendedName>
        <fullName evidence="10">WW domain-containing protein</fullName>
    </recommendedName>
</protein>
<dbReference type="SUPFAM" id="SSF51045">
    <property type="entry name" value="WW domain"/>
    <property type="match status" value="2"/>
</dbReference>
<evidence type="ECO:0000256" key="6">
    <source>
        <dbReference type="ARBA" id="ARBA00023163"/>
    </source>
</evidence>
<reference evidence="11" key="1">
    <citation type="submission" date="2022-11" db="UniProtKB">
        <authorList>
            <consortium name="EnsemblMetazoa"/>
        </authorList>
    </citation>
    <scope>IDENTIFICATION</scope>
</reference>
<dbReference type="GO" id="GO:0035329">
    <property type="term" value="P:hippo signaling"/>
    <property type="evidence" value="ECO:0007669"/>
    <property type="project" value="TreeGrafter"/>
</dbReference>
<feature type="compositionally biased region" description="Polar residues" evidence="9">
    <location>
        <begin position="32"/>
        <end position="42"/>
    </location>
</feature>
<dbReference type="AlphaFoldDB" id="A0A913ZFK4"/>
<keyword evidence="5" id="KW-0010">Activator</keyword>
<dbReference type="PANTHER" id="PTHR17616">
    <property type="entry name" value="YES-ASSOCIATED PROTEIN YAP1 FAMILY MEMBER"/>
    <property type="match status" value="1"/>
</dbReference>
<dbReference type="CTD" id="10413"/>
<evidence type="ECO:0000313" key="12">
    <source>
        <dbReference type="Proteomes" id="UP000887568"/>
    </source>
</evidence>
<dbReference type="GeneID" id="119723328"/>
<keyword evidence="4" id="KW-0805">Transcription regulation</keyword>
<dbReference type="PROSITE" id="PS50020">
    <property type="entry name" value="WW_DOMAIN_2"/>
    <property type="match status" value="2"/>
</dbReference>
<keyword evidence="6" id="KW-0804">Transcription</keyword>
<feature type="compositionally biased region" description="Low complexity" evidence="9">
    <location>
        <begin position="277"/>
        <end position="297"/>
    </location>
</feature>
<feature type="compositionally biased region" description="Polar residues" evidence="9">
    <location>
        <begin position="389"/>
        <end position="416"/>
    </location>
</feature>
<feature type="domain" description="WW" evidence="10">
    <location>
        <begin position="137"/>
        <end position="185"/>
    </location>
</feature>
<evidence type="ECO:0000256" key="7">
    <source>
        <dbReference type="ARBA" id="ARBA00023242"/>
    </source>
</evidence>